<dbReference type="InterPro" id="IPR011991">
    <property type="entry name" value="ArsR-like_HTH"/>
</dbReference>
<dbReference type="PROSITE" id="PS50987">
    <property type="entry name" value="HTH_ARSR_2"/>
    <property type="match status" value="1"/>
</dbReference>
<dbReference type="PANTHER" id="PTHR43132">
    <property type="entry name" value="ARSENICAL RESISTANCE OPERON REPRESSOR ARSR-RELATED"/>
    <property type="match status" value="1"/>
</dbReference>
<dbReference type="Proteomes" id="UP001202244">
    <property type="component" value="Chromosome"/>
</dbReference>
<dbReference type="InterPro" id="IPR036390">
    <property type="entry name" value="WH_DNA-bd_sf"/>
</dbReference>
<evidence type="ECO:0000256" key="3">
    <source>
        <dbReference type="ARBA" id="ARBA00023163"/>
    </source>
</evidence>
<dbReference type="PANTHER" id="PTHR43132:SF6">
    <property type="entry name" value="HTH-TYPE TRANSCRIPTIONAL REPRESSOR CZRA"/>
    <property type="match status" value="1"/>
</dbReference>
<evidence type="ECO:0000256" key="4">
    <source>
        <dbReference type="SAM" id="MobiDB-lite"/>
    </source>
</evidence>
<dbReference type="InterPro" id="IPR036388">
    <property type="entry name" value="WH-like_DNA-bd_sf"/>
</dbReference>
<feature type="domain" description="HTH arsR-type" evidence="5">
    <location>
        <begin position="299"/>
        <end position="386"/>
    </location>
</feature>
<keyword evidence="3" id="KW-0804">Transcription</keyword>
<dbReference type="CDD" id="cd00090">
    <property type="entry name" value="HTH_ARSR"/>
    <property type="match status" value="1"/>
</dbReference>
<evidence type="ECO:0000256" key="1">
    <source>
        <dbReference type="ARBA" id="ARBA00023015"/>
    </source>
</evidence>
<name>A0ABY3XVM5_9ACTN</name>
<dbReference type="SMART" id="SM00418">
    <property type="entry name" value="HTH_ARSR"/>
    <property type="match status" value="1"/>
</dbReference>
<reference evidence="6 7" key="1">
    <citation type="journal article" date="2023" name="Microbiol. Spectr.">
        <title>Synergy between Genome Mining, Metabolomics, and Bioinformatics Uncovers Antibacterial Chlorinated Carbazole Alkaloids and Their Biosynthetic Gene Cluster from Streptomyces tubbatahanensis sp. nov., a Novel Actinomycete Isolated from Sulu Sea, Philippines.</title>
        <authorList>
            <person name="Tenebro C.P."/>
            <person name="Trono D.J.V.L."/>
            <person name="Balida L.A.P."/>
            <person name="Bayog L.K.A."/>
            <person name="Bruna J.R."/>
            <person name="Sabido E.M."/>
            <person name="Caspe D.P.C."/>
            <person name="de Los Santos E.L.C."/>
            <person name="Saludes J.P."/>
            <person name="Dalisay D.S."/>
        </authorList>
    </citation>
    <scope>NUCLEOTIDE SEQUENCE [LARGE SCALE GENOMIC DNA]</scope>
    <source>
        <strain evidence="6 7">DSD3025</strain>
    </source>
</reference>
<feature type="compositionally biased region" description="Low complexity" evidence="4">
    <location>
        <begin position="243"/>
        <end position="258"/>
    </location>
</feature>
<dbReference type="RefSeq" id="WP_242753552.1">
    <property type="nucleotide sequence ID" value="NZ_CP093846.1"/>
</dbReference>
<accession>A0ABY3XVM5</accession>
<protein>
    <submittedName>
        <fullName evidence="6">Winged helix-turn-helix domain-containing protein</fullName>
    </submittedName>
</protein>
<evidence type="ECO:0000313" key="6">
    <source>
        <dbReference type="EMBL" id="UNS98547.1"/>
    </source>
</evidence>
<sequence>MGWWQINADVLAGSRFVISPLAEAIAALKVLERGSPTHPGERAWLDAHLSAYRARQAADPVTALLIRAALGPTWNADFLTPTPEPCERPRTEPSFEEEVERIRRTPPAAARADLLVSLGTSGPLPPPLRRDDLPRRTADTLTWVWRETVLPYWPRRRRALEADVVARTAQLSRGGWAAALDALRPGMRWLGDSRLQINAWDNPPRDLAGGRLMFVPVTPRTGWVSWEAAPWRDRTPADGHGAEPGAGLDDAPGPGEPDSSQTGGGPRGAGVPPGGGEVHPRGTGARPRYAVVYPCAGALAEGEEPPAPHALGVLLGRARAAVLVLLESPMSTTQLVGLTGQSLGSTGRHLKVLRDAGLVHRRRAGRSVLYYRTAAGDTLVRAQPRP</sequence>
<dbReference type="SUPFAM" id="SSF46785">
    <property type="entry name" value="Winged helix' DNA-binding domain"/>
    <property type="match status" value="1"/>
</dbReference>
<feature type="region of interest" description="Disordered" evidence="4">
    <location>
        <begin position="228"/>
        <end position="284"/>
    </location>
</feature>
<feature type="compositionally biased region" description="Basic and acidic residues" evidence="4">
    <location>
        <begin position="230"/>
        <end position="241"/>
    </location>
</feature>
<dbReference type="InterPro" id="IPR051011">
    <property type="entry name" value="Metal_resp_trans_reg"/>
</dbReference>
<evidence type="ECO:0000256" key="2">
    <source>
        <dbReference type="ARBA" id="ARBA00023125"/>
    </source>
</evidence>
<dbReference type="InterPro" id="IPR001845">
    <property type="entry name" value="HTH_ArsR_DNA-bd_dom"/>
</dbReference>
<gene>
    <name evidence="6" type="ORF">MMF93_20370</name>
</gene>
<keyword evidence="1" id="KW-0805">Transcription regulation</keyword>
<evidence type="ECO:0000259" key="5">
    <source>
        <dbReference type="PROSITE" id="PS50987"/>
    </source>
</evidence>
<dbReference type="EMBL" id="CP093846">
    <property type="protein sequence ID" value="UNS98547.1"/>
    <property type="molecule type" value="Genomic_DNA"/>
</dbReference>
<dbReference type="Gene3D" id="1.10.10.10">
    <property type="entry name" value="Winged helix-like DNA-binding domain superfamily/Winged helix DNA-binding domain"/>
    <property type="match status" value="1"/>
</dbReference>
<organism evidence="6 7">
    <name type="scientific">Streptomyces tubbatahanensis</name>
    <dbReference type="NCBI Taxonomy" id="2923272"/>
    <lineage>
        <taxon>Bacteria</taxon>
        <taxon>Bacillati</taxon>
        <taxon>Actinomycetota</taxon>
        <taxon>Actinomycetes</taxon>
        <taxon>Kitasatosporales</taxon>
        <taxon>Streptomycetaceae</taxon>
        <taxon>Streptomyces</taxon>
    </lineage>
</organism>
<feature type="compositionally biased region" description="Gly residues" evidence="4">
    <location>
        <begin position="262"/>
        <end position="277"/>
    </location>
</feature>
<keyword evidence="2" id="KW-0238">DNA-binding</keyword>
<evidence type="ECO:0000313" key="7">
    <source>
        <dbReference type="Proteomes" id="UP001202244"/>
    </source>
</evidence>
<proteinExistence type="predicted"/>
<keyword evidence="7" id="KW-1185">Reference proteome</keyword>
<dbReference type="Pfam" id="PF01022">
    <property type="entry name" value="HTH_5"/>
    <property type="match status" value="1"/>
</dbReference>